<dbReference type="AlphaFoldDB" id="A0A644YIA8"/>
<dbReference type="EC" id="3.2.1.52" evidence="3"/>
<proteinExistence type="inferred from homology"/>
<accession>A0A644YIA8</accession>
<comment type="similarity">
    <text evidence="2">Belongs to the glycosyl hydrolase 20 family.</text>
</comment>
<dbReference type="InterPro" id="IPR025705">
    <property type="entry name" value="Beta_hexosaminidase_sua/sub"/>
</dbReference>
<evidence type="ECO:0000256" key="5">
    <source>
        <dbReference type="ARBA" id="ARBA00023295"/>
    </source>
</evidence>
<gene>
    <name evidence="8" type="ORF">SDC9_74134</name>
</gene>
<reference evidence="8" key="1">
    <citation type="submission" date="2019-08" db="EMBL/GenBank/DDBJ databases">
        <authorList>
            <person name="Kucharzyk K."/>
            <person name="Murdoch R.W."/>
            <person name="Higgins S."/>
            <person name="Loffler F."/>
        </authorList>
    </citation>
    <scope>NUCLEOTIDE SEQUENCE</scope>
</reference>
<feature type="domain" description="Beta-hexosaminidase bacterial type N-terminal" evidence="7">
    <location>
        <begin position="29"/>
        <end position="145"/>
    </location>
</feature>
<dbReference type="PANTHER" id="PTHR22600:SF57">
    <property type="entry name" value="BETA-N-ACETYLHEXOSAMINIDASE"/>
    <property type="match status" value="1"/>
</dbReference>
<dbReference type="InterPro" id="IPR029018">
    <property type="entry name" value="Hex-like_dom2"/>
</dbReference>
<organism evidence="8">
    <name type="scientific">bioreactor metagenome</name>
    <dbReference type="NCBI Taxonomy" id="1076179"/>
    <lineage>
        <taxon>unclassified sequences</taxon>
        <taxon>metagenomes</taxon>
        <taxon>ecological metagenomes</taxon>
    </lineage>
</organism>
<dbReference type="EMBL" id="VSSQ01005041">
    <property type="protein sequence ID" value="MPM27621.1"/>
    <property type="molecule type" value="Genomic_DNA"/>
</dbReference>
<dbReference type="Gene3D" id="3.20.20.80">
    <property type="entry name" value="Glycosidases"/>
    <property type="match status" value="1"/>
</dbReference>
<keyword evidence="5" id="KW-0326">Glycosidase</keyword>
<dbReference type="SUPFAM" id="SSF51445">
    <property type="entry name" value="(Trans)glycosidases"/>
    <property type="match status" value="1"/>
</dbReference>
<evidence type="ECO:0000256" key="2">
    <source>
        <dbReference type="ARBA" id="ARBA00006285"/>
    </source>
</evidence>
<comment type="catalytic activity">
    <reaction evidence="1">
        <text>Hydrolysis of terminal non-reducing N-acetyl-D-hexosamine residues in N-acetyl-beta-D-hexosaminides.</text>
        <dbReference type="EC" id="3.2.1.52"/>
    </reaction>
</comment>
<feature type="domain" description="Glycoside hydrolase family 20 catalytic" evidence="6">
    <location>
        <begin position="149"/>
        <end position="359"/>
    </location>
</feature>
<evidence type="ECO:0000259" key="6">
    <source>
        <dbReference type="Pfam" id="PF00728"/>
    </source>
</evidence>
<dbReference type="GO" id="GO:0030203">
    <property type="term" value="P:glycosaminoglycan metabolic process"/>
    <property type="evidence" value="ECO:0007669"/>
    <property type="project" value="TreeGrafter"/>
</dbReference>
<evidence type="ECO:0000313" key="8">
    <source>
        <dbReference type="EMBL" id="MPM27621.1"/>
    </source>
</evidence>
<evidence type="ECO:0000256" key="1">
    <source>
        <dbReference type="ARBA" id="ARBA00001231"/>
    </source>
</evidence>
<dbReference type="GO" id="GO:0005975">
    <property type="term" value="P:carbohydrate metabolic process"/>
    <property type="evidence" value="ECO:0007669"/>
    <property type="project" value="InterPro"/>
</dbReference>
<evidence type="ECO:0000259" key="7">
    <source>
        <dbReference type="Pfam" id="PF02838"/>
    </source>
</evidence>
<dbReference type="SUPFAM" id="SSF55545">
    <property type="entry name" value="beta-N-acetylhexosaminidase-like domain"/>
    <property type="match status" value="1"/>
</dbReference>
<dbReference type="Pfam" id="PF00728">
    <property type="entry name" value="Glyco_hydro_20"/>
    <property type="match status" value="1"/>
</dbReference>
<dbReference type="Pfam" id="PF02838">
    <property type="entry name" value="Glyco_hydro_20b"/>
    <property type="match status" value="1"/>
</dbReference>
<dbReference type="Gene3D" id="3.30.379.10">
    <property type="entry name" value="Chitobiase/beta-hexosaminidase domain 2-like"/>
    <property type="match status" value="1"/>
</dbReference>
<evidence type="ECO:0000256" key="3">
    <source>
        <dbReference type="ARBA" id="ARBA00012663"/>
    </source>
</evidence>
<dbReference type="GO" id="GO:0016020">
    <property type="term" value="C:membrane"/>
    <property type="evidence" value="ECO:0007669"/>
    <property type="project" value="TreeGrafter"/>
</dbReference>
<dbReference type="InterPro" id="IPR017853">
    <property type="entry name" value="GH"/>
</dbReference>
<comment type="caution">
    <text evidence="8">The sequence shown here is derived from an EMBL/GenBank/DDBJ whole genome shotgun (WGS) entry which is preliminary data.</text>
</comment>
<protein>
    <recommendedName>
        <fullName evidence="3">beta-N-acetylhexosaminidase</fullName>
        <ecNumber evidence="3">3.2.1.52</ecNumber>
    </recommendedName>
</protein>
<name>A0A644YIA8_9ZZZZ</name>
<evidence type="ECO:0000256" key="4">
    <source>
        <dbReference type="ARBA" id="ARBA00022801"/>
    </source>
</evidence>
<keyword evidence="4" id="KW-0378">Hydrolase</keyword>
<dbReference type="InterPro" id="IPR015882">
    <property type="entry name" value="HEX_bac_N"/>
</dbReference>
<sequence>MIIKRKSLIVLFLFIITVVNAQQLPDAFQLLPQPKSVKIVSKNGIRWNELAGIISENAKIPVLGTMLNQLPRHNRNNGIIVKLKLQKGVCPESNEGYELQITTKSIIIAAESQVGLFYGCLTLEQLLTDSREQDIVIPLLVIRDYPAIPFRAVHFDNKHHLSRIEYYYRVIDKLSQYKINAIIWEIEDKLRYERRPEIGAPNSISMQDMQALSSYAKERNIEINPLIQGLGHAGFILKHHWELREDPTSDWEFCPSNPKTYEVQFDLYRDAIEAMPHGKYLHIGGDEISGIGICPRCLETGKSVFELQMEWLKKVSDFALENGRTPIFWDDMPLKYAELWWVLHGNLSDEEVEKNWKTEKLDEAIALFPKNCVYMRWYYDDPTILPHIKILDWYKHKGLRVMAATAASDGGSPFLPRYNSKAQEIKDFSRLVIENNLEGILATAWDDGSPHWETIMRGFIAQGEFGWSPTGRSVDEFKKAHAQREFGFTKGELSFLDDLEKSAFFFDGALVVEGRRNPSWQVTDYKLMDLPDINNPGKWSRDYANKLDSARDEQSRYKTIQKGIKLAKEQAIRNRYTLEIYEQTSHLLHYPVQLLLALESFDKSSNEEEKQSALKNIKDIYNYFDVMRQNLEDVYSKTRFMKAPNGYIADNNHHHHLSALTLNSDWLYLYEIDMLKKIEEWLLNIE</sequence>
<dbReference type="PRINTS" id="PR00738">
    <property type="entry name" value="GLHYDRLASE20"/>
</dbReference>
<dbReference type="InterPro" id="IPR015883">
    <property type="entry name" value="Glyco_hydro_20_cat"/>
</dbReference>
<dbReference type="GO" id="GO:0004563">
    <property type="term" value="F:beta-N-acetylhexosaminidase activity"/>
    <property type="evidence" value="ECO:0007669"/>
    <property type="project" value="UniProtKB-EC"/>
</dbReference>
<dbReference type="PANTHER" id="PTHR22600">
    <property type="entry name" value="BETA-HEXOSAMINIDASE"/>
    <property type="match status" value="1"/>
</dbReference>